<keyword evidence="2" id="KW-0472">Membrane</keyword>
<keyword evidence="2" id="KW-0812">Transmembrane</keyword>
<feature type="signal peptide" evidence="3">
    <location>
        <begin position="1"/>
        <end position="15"/>
    </location>
</feature>
<keyword evidence="5" id="KW-0808">Transferase</keyword>
<evidence type="ECO:0000256" key="2">
    <source>
        <dbReference type="SAM" id="Phobius"/>
    </source>
</evidence>
<gene>
    <name evidence="5" type="ORF">THRCLA_01585</name>
</gene>
<dbReference type="InterPro" id="IPR011009">
    <property type="entry name" value="Kinase-like_dom_sf"/>
</dbReference>
<dbReference type="PANTHER" id="PTHR44329:SF214">
    <property type="entry name" value="PROTEIN KINASE DOMAIN-CONTAINING PROTEIN"/>
    <property type="match status" value="1"/>
</dbReference>
<dbReference type="AlphaFoldDB" id="A0A1W0A7V5"/>
<dbReference type="Proteomes" id="UP000243217">
    <property type="component" value="Unassembled WGS sequence"/>
</dbReference>
<dbReference type="SUPFAM" id="SSF56112">
    <property type="entry name" value="Protein kinase-like (PK-like)"/>
    <property type="match status" value="1"/>
</dbReference>
<keyword evidence="6" id="KW-1185">Reference proteome</keyword>
<protein>
    <submittedName>
        <fullName evidence="5">Kinase</fullName>
    </submittedName>
</protein>
<dbReference type="Gene3D" id="1.10.510.10">
    <property type="entry name" value="Transferase(Phosphotransferase) domain 1"/>
    <property type="match status" value="1"/>
</dbReference>
<dbReference type="Pfam" id="PF07714">
    <property type="entry name" value="PK_Tyr_Ser-Thr"/>
    <property type="match status" value="1"/>
</dbReference>
<dbReference type="Gene3D" id="3.30.200.20">
    <property type="entry name" value="Phosphorylase Kinase, domain 1"/>
    <property type="match status" value="1"/>
</dbReference>
<proteinExistence type="predicted"/>
<dbReference type="STRING" id="74557.A0A1W0A7V5"/>
<sequence length="600" mass="65985">MKCVLIAAFILRAMASTKWSCMKVNGAIDAFRINNNGDVECGSLDGTSCDWVKSSSKCDNSPSEALSCGEMHLQLYGITGYDDPNHWCYKVRKVLGPSTTTPVTVAPTIVPTTSAPTTAAPIVTVAPTTQPPTLAPTTIVPSTISPPTIQPTDSVAPLATTAAIIPLNDNTTADTTATPAPTQNTQSSGDSGHSSSMTTVGYVILALGILVCIGAVIYFIIKRRKNHQDQLDSLMWAETHKSLDQQYKLAGQNPYYSEEPKRTPTAATSSVNAATQRTEQSCDFTDEGFDAVMPAFDTIYSNDNSSFLVQENKKDAALLEDLDIWKLDAAQLSLGTLLSQSQDKEIWRGMYDGEVVAVKTMKVHSMEQSTAKFVHEVQLLMKLDCPNIVAMYGVVFDTNHVKDSVQLVFEFMDNGNLEQYLRRTPRHSMHWTEKVQYAIDIVNGLAYLHSRGIIHRDLKCKHVLVNSNMEVKLTDFGGSRETDVFMTQGAGTLRWTAPEVYAGSNYNVAADIYSFGMVLAELETHDTPFANKLNSKGRPLNDFEILQQVQDQTLQMAFPSESPFYIIGTRCVAWDPADRPTPEEITIALKHELTRATMSF</sequence>
<reference evidence="5 6" key="1">
    <citation type="journal article" date="2014" name="Genome Biol. Evol.">
        <title>The secreted proteins of Achlya hypogyna and Thraustotheca clavata identify the ancestral oomycete secretome and reveal gene acquisitions by horizontal gene transfer.</title>
        <authorList>
            <person name="Misner I."/>
            <person name="Blouin N."/>
            <person name="Leonard G."/>
            <person name="Richards T.A."/>
            <person name="Lane C.E."/>
        </authorList>
    </citation>
    <scope>NUCLEOTIDE SEQUENCE [LARGE SCALE GENOMIC DNA]</scope>
    <source>
        <strain evidence="5 6">ATCC 34112</strain>
    </source>
</reference>
<feature type="compositionally biased region" description="Low complexity" evidence="1">
    <location>
        <begin position="168"/>
        <end position="194"/>
    </location>
</feature>
<feature type="compositionally biased region" description="Polar residues" evidence="1">
    <location>
        <begin position="265"/>
        <end position="274"/>
    </location>
</feature>
<dbReference type="GO" id="GO:0005524">
    <property type="term" value="F:ATP binding"/>
    <property type="evidence" value="ECO:0007669"/>
    <property type="project" value="InterPro"/>
</dbReference>
<evidence type="ECO:0000259" key="4">
    <source>
        <dbReference type="PROSITE" id="PS50011"/>
    </source>
</evidence>
<keyword evidence="2" id="KW-1133">Transmembrane helix</keyword>
<feature type="transmembrane region" description="Helical" evidence="2">
    <location>
        <begin position="200"/>
        <end position="221"/>
    </location>
</feature>
<dbReference type="PANTHER" id="PTHR44329">
    <property type="entry name" value="SERINE/THREONINE-PROTEIN KINASE TNNI3K-RELATED"/>
    <property type="match status" value="1"/>
</dbReference>
<keyword evidence="3" id="KW-0732">Signal</keyword>
<keyword evidence="5" id="KW-0418">Kinase</keyword>
<dbReference type="InterPro" id="IPR001245">
    <property type="entry name" value="Ser-Thr/Tyr_kinase_cat_dom"/>
</dbReference>
<evidence type="ECO:0000256" key="3">
    <source>
        <dbReference type="SAM" id="SignalP"/>
    </source>
</evidence>
<organism evidence="5 6">
    <name type="scientific">Thraustotheca clavata</name>
    <dbReference type="NCBI Taxonomy" id="74557"/>
    <lineage>
        <taxon>Eukaryota</taxon>
        <taxon>Sar</taxon>
        <taxon>Stramenopiles</taxon>
        <taxon>Oomycota</taxon>
        <taxon>Saprolegniomycetes</taxon>
        <taxon>Saprolegniales</taxon>
        <taxon>Achlyaceae</taxon>
        <taxon>Thraustotheca</taxon>
    </lineage>
</organism>
<comment type="caution">
    <text evidence="5">The sequence shown here is derived from an EMBL/GenBank/DDBJ whole genome shotgun (WGS) entry which is preliminary data.</text>
</comment>
<dbReference type="GO" id="GO:0004674">
    <property type="term" value="F:protein serine/threonine kinase activity"/>
    <property type="evidence" value="ECO:0007669"/>
    <property type="project" value="TreeGrafter"/>
</dbReference>
<dbReference type="EMBL" id="JNBS01000351">
    <property type="protein sequence ID" value="OQS06374.1"/>
    <property type="molecule type" value="Genomic_DNA"/>
</dbReference>
<dbReference type="PRINTS" id="PR00109">
    <property type="entry name" value="TYRKINASE"/>
</dbReference>
<dbReference type="PROSITE" id="PS50011">
    <property type="entry name" value="PROTEIN_KINASE_DOM"/>
    <property type="match status" value="1"/>
</dbReference>
<evidence type="ECO:0000313" key="5">
    <source>
        <dbReference type="EMBL" id="OQS06374.1"/>
    </source>
</evidence>
<dbReference type="OrthoDB" id="10261027at2759"/>
<evidence type="ECO:0000256" key="1">
    <source>
        <dbReference type="SAM" id="MobiDB-lite"/>
    </source>
</evidence>
<feature type="chain" id="PRO_5012528968" evidence="3">
    <location>
        <begin position="16"/>
        <end position="600"/>
    </location>
</feature>
<evidence type="ECO:0000313" key="6">
    <source>
        <dbReference type="Proteomes" id="UP000243217"/>
    </source>
</evidence>
<name>A0A1W0A7V5_9STRA</name>
<feature type="domain" description="Protein kinase" evidence="4">
    <location>
        <begin position="332"/>
        <end position="594"/>
    </location>
</feature>
<dbReference type="InterPro" id="IPR000719">
    <property type="entry name" value="Prot_kinase_dom"/>
</dbReference>
<feature type="region of interest" description="Disordered" evidence="1">
    <location>
        <begin position="255"/>
        <end position="274"/>
    </location>
</feature>
<accession>A0A1W0A7V5</accession>
<feature type="region of interest" description="Disordered" evidence="1">
    <location>
        <begin position="167"/>
        <end position="194"/>
    </location>
</feature>
<dbReference type="InterPro" id="IPR051681">
    <property type="entry name" value="Ser/Thr_Kinases-Pseudokinases"/>
</dbReference>